<organism evidence="1 2">
    <name type="scientific">Caligus rogercresseyi</name>
    <name type="common">Sea louse</name>
    <dbReference type="NCBI Taxonomy" id="217165"/>
    <lineage>
        <taxon>Eukaryota</taxon>
        <taxon>Metazoa</taxon>
        <taxon>Ecdysozoa</taxon>
        <taxon>Arthropoda</taxon>
        <taxon>Crustacea</taxon>
        <taxon>Multicrustacea</taxon>
        <taxon>Hexanauplia</taxon>
        <taxon>Copepoda</taxon>
        <taxon>Siphonostomatoida</taxon>
        <taxon>Caligidae</taxon>
        <taxon>Caligus</taxon>
    </lineage>
</organism>
<feature type="non-terminal residue" evidence="1">
    <location>
        <position position="54"/>
    </location>
</feature>
<accession>A0A7T8KDG2</accession>
<dbReference type="AlphaFoldDB" id="A0A7T8KDG2"/>
<evidence type="ECO:0000313" key="2">
    <source>
        <dbReference type="Proteomes" id="UP000595437"/>
    </source>
</evidence>
<dbReference type="Proteomes" id="UP000595437">
    <property type="component" value="Chromosome 4"/>
</dbReference>
<evidence type="ECO:0000313" key="1">
    <source>
        <dbReference type="EMBL" id="QQP53864.1"/>
    </source>
</evidence>
<name>A0A7T8KDG2_CALRO</name>
<protein>
    <submittedName>
        <fullName evidence="1">F54F27</fullName>
    </submittedName>
</protein>
<dbReference type="EMBL" id="CP045893">
    <property type="protein sequence ID" value="QQP53864.1"/>
    <property type="molecule type" value="Genomic_DNA"/>
</dbReference>
<gene>
    <name evidence="1" type="ORF">FKW44_006495</name>
</gene>
<feature type="non-terminal residue" evidence="1">
    <location>
        <position position="1"/>
    </location>
</feature>
<keyword evidence="2" id="KW-1185">Reference proteome</keyword>
<sequence>KLGKRVKPIEESFELSPRFPGVSERYYEKYYYLDPDRQRSRDQVLLLHSNRIVL</sequence>
<reference evidence="2" key="1">
    <citation type="submission" date="2021-01" db="EMBL/GenBank/DDBJ databases">
        <title>Caligus Genome Assembly.</title>
        <authorList>
            <person name="Gallardo-Escarate C."/>
        </authorList>
    </citation>
    <scope>NUCLEOTIDE SEQUENCE [LARGE SCALE GENOMIC DNA]</scope>
</reference>
<proteinExistence type="predicted"/>
<dbReference type="OrthoDB" id="48130at2759"/>